<feature type="non-terminal residue" evidence="1">
    <location>
        <position position="100"/>
    </location>
</feature>
<dbReference type="Proteomes" id="UP000439965">
    <property type="component" value="Unassembled WGS sequence"/>
</dbReference>
<evidence type="ECO:0000313" key="1">
    <source>
        <dbReference type="EMBL" id="MXS27606.1"/>
    </source>
</evidence>
<reference evidence="1 2" key="1">
    <citation type="submission" date="2019-04" db="EMBL/GenBank/DDBJ databases">
        <title>Step-wise assembly of the neonatal virome modulated by breast feeding.</title>
        <authorList>
            <person name="Liang G."/>
            <person name="Bushman F."/>
        </authorList>
    </citation>
    <scope>NUCLEOTIDE SEQUENCE [LARGE SCALE GENOMIC DNA]</scope>
    <source>
        <strain evidence="1 2">E3404</strain>
    </source>
</reference>
<evidence type="ECO:0000313" key="2">
    <source>
        <dbReference type="Proteomes" id="UP000439965"/>
    </source>
</evidence>
<name>A0A6I4XLI3_ENTGA</name>
<protein>
    <submittedName>
        <fullName evidence="1">Uncharacterized protein</fullName>
    </submittedName>
</protein>
<gene>
    <name evidence="1" type="ORF">GTI89_16270</name>
</gene>
<sequence>MIGKIIKHKGNMLAIEFEDEINSNFLELLANNDDNLAKVEFLDNRQMSQKQNALSHVLIADVARWSYDEPKWIESVLKYYHEAKSGVYFEHSRATKNEAT</sequence>
<comment type="caution">
    <text evidence="1">The sequence shown here is derived from an EMBL/GenBank/DDBJ whole genome shotgun (WGS) entry which is preliminary data.</text>
</comment>
<dbReference type="EMBL" id="WVTI01000071">
    <property type="protein sequence ID" value="MXS27606.1"/>
    <property type="molecule type" value="Genomic_DNA"/>
</dbReference>
<organism evidence="1 2">
    <name type="scientific">Enterococcus gallinarum</name>
    <dbReference type="NCBI Taxonomy" id="1353"/>
    <lineage>
        <taxon>Bacteria</taxon>
        <taxon>Bacillati</taxon>
        <taxon>Bacillota</taxon>
        <taxon>Bacilli</taxon>
        <taxon>Lactobacillales</taxon>
        <taxon>Enterococcaceae</taxon>
        <taxon>Enterococcus</taxon>
    </lineage>
</organism>
<dbReference type="AlphaFoldDB" id="A0A6I4XLI3"/>
<accession>A0A6I4XLI3</accession>
<proteinExistence type="predicted"/>